<dbReference type="OrthoDB" id="5946976at2759"/>
<dbReference type="PANTHER" id="PTHR46825:SF9">
    <property type="entry name" value="BETA-LACTAMASE-RELATED DOMAIN-CONTAINING PROTEIN"/>
    <property type="match status" value="1"/>
</dbReference>
<dbReference type="Proteomes" id="UP000214365">
    <property type="component" value="Unassembled WGS sequence"/>
</dbReference>
<accession>A0A225ANL8</accession>
<dbReference type="Pfam" id="PF11954">
    <property type="entry name" value="DUF3471"/>
    <property type="match status" value="1"/>
</dbReference>
<dbReference type="GeneID" id="31002889"/>
<sequence length="530" mass="59172">MASANNATAAIPPSGETTPVPFANDGNLGSAKRSPLNEGFKSLVYETLDKWHIQGVSVAVVDGDQTWAEGYGIAALPDVPVRPSTLFYTGSTSKSFTAAAASLLVDDDEKYPEIKWTTPLNKVIREDFVLPDEYATSHVTLEDALSHRSGLPGHEMTLGRPGTVRDVVRSLRHFRMSKDIRTTWQYCNALYIAVSHMIEVVTGEWLGDFLRKHIWGPLDMKSTFFSLDDARKCADSDDNDITLAVAYSWDESTSETKEIPYCDSVLSGAGAVISNVLDYAKYIRSMMRQSGPLSKAGYAAIFEPRSFSPQVLPQLKKQTLYTLGWFSTTYRGEYVVLHPGGLEGMTATMILFPERDWGVLVFCNADGPGREALAWHLIDEMLNVPQEERMNLYEVTQNKLARRKEYNLTAKERLYPSVPSPARPLFLPLAEYAGTYTHPAHPEFIISVSSDEEPELRVLVRGSFPIRMNLKHVSAEFFLAEIFVFRFSQNSDAVVKAEFQINAEGKVIRFGAAIDFSNMPDTLIWFDRAA</sequence>
<keyword evidence="6" id="KW-1185">Reference proteome</keyword>
<reference evidence="5 6" key="1">
    <citation type="submission" date="2015-06" db="EMBL/GenBank/DDBJ databases">
        <title>Talaromyces atroroseus IBT 11181 draft genome.</title>
        <authorList>
            <person name="Rasmussen K.B."/>
            <person name="Rasmussen S."/>
            <person name="Petersen B."/>
            <person name="Sicheritz-Ponten T."/>
            <person name="Mortensen U.H."/>
            <person name="Thrane U."/>
        </authorList>
    </citation>
    <scope>NUCLEOTIDE SEQUENCE [LARGE SCALE GENOMIC DNA]</scope>
    <source>
        <strain evidence="5 6">IBT 11181</strain>
    </source>
</reference>
<evidence type="ECO:0008006" key="7">
    <source>
        <dbReference type="Google" id="ProtNLM"/>
    </source>
</evidence>
<dbReference type="PANTHER" id="PTHR46825">
    <property type="entry name" value="D-ALANYL-D-ALANINE-CARBOXYPEPTIDASE/ENDOPEPTIDASE AMPH"/>
    <property type="match status" value="1"/>
</dbReference>
<dbReference type="Pfam" id="PF00144">
    <property type="entry name" value="Beta-lactamase"/>
    <property type="match status" value="1"/>
</dbReference>
<dbReference type="AlphaFoldDB" id="A0A225ANL8"/>
<dbReference type="InterPro" id="IPR012338">
    <property type="entry name" value="Beta-lactam/transpept-like"/>
</dbReference>
<feature type="region of interest" description="Disordered" evidence="2">
    <location>
        <begin position="1"/>
        <end position="29"/>
    </location>
</feature>
<dbReference type="InterPro" id="IPR021860">
    <property type="entry name" value="Peptidase_S12_Pab87-rel_C"/>
</dbReference>
<evidence type="ECO:0000256" key="1">
    <source>
        <dbReference type="ARBA" id="ARBA00038215"/>
    </source>
</evidence>
<dbReference type="STRING" id="1441469.A0A225ANL8"/>
<evidence type="ECO:0000313" key="6">
    <source>
        <dbReference type="Proteomes" id="UP000214365"/>
    </source>
</evidence>
<dbReference type="SUPFAM" id="SSF56601">
    <property type="entry name" value="beta-lactamase/transpeptidase-like"/>
    <property type="match status" value="1"/>
</dbReference>
<feature type="domain" description="Peptidase S12 Pab87-related C-terminal" evidence="4">
    <location>
        <begin position="426"/>
        <end position="526"/>
    </location>
</feature>
<comment type="caution">
    <text evidence="5">The sequence shown here is derived from an EMBL/GenBank/DDBJ whole genome shotgun (WGS) entry which is preliminary data.</text>
</comment>
<dbReference type="RefSeq" id="XP_020121174.1">
    <property type="nucleotide sequence ID" value="XM_020266021.1"/>
</dbReference>
<evidence type="ECO:0000259" key="4">
    <source>
        <dbReference type="Pfam" id="PF11954"/>
    </source>
</evidence>
<proteinExistence type="inferred from homology"/>
<evidence type="ECO:0000256" key="2">
    <source>
        <dbReference type="SAM" id="MobiDB-lite"/>
    </source>
</evidence>
<dbReference type="InterPro" id="IPR050491">
    <property type="entry name" value="AmpC-like"/>
</dbReference>
<name>A0A225ANL8_TALAT</name>
<evidence type="ECO:0000313" key="5">
    <source>
        <dbReference type="EMBL" id="OKL61053.1"/>
    </source>
</evidence>
<dbReference type="EMBL" id="LFMY01000004">
    <property type="protein sequence ID" value="OKL61053.1"/>
    <property type="molecule type" value="Genomic_DNA"/>
</dbReference>
<feature type="domain" description="Beta-lactamase-related" evidence="3">
    <location>
        <begin position="43"/>
        <end position="379"/>
    </location>
</feature>
<organism evidence="5 6">
    <name type="scientific">Talaromyces atroroseus</name>
    <dbReference type="NCBI Taxonomy" id="1441469"/>
    <lineage>
        <taxon>Eukaryota</taxon>
        <taxon>Fungi</taxon>
        <taxon>Dikarya</taxon>
        <taxon>Ascomycota</taxon>
        <taxon>Pezizomycotina</taxon>
        <taxon>Eurotiomycetes</taxon>
        <taxon>Eurotiomycetidae</taxon>
        <taxon>Eurotiales</taxon>
        <taxon>Trichocomaceae</taxon>
        <taxon>Talaromyces</taxon>
        <taxon>Talaromyces sect. Trachyspermi</taxon>
    </lineage>
</organism>
<evidence type="ECO:0000259" key="3">
    <source>
        <dbReference type="Pfam" id="PF00144"/>
    </source>
</evidence>
<dbReference type="Gene3D" id="3.40.710.10">
    <property type="entry name" value="DD-peptidase/beta-lactamase superfamily"/>
    <property type="match status" value="1"/>
</dbReference>
<gene>
    <name evidence="5" type="ORF">UA08_03134</name>
</gene>
<protein>
    <recommendedName>
        <fullName evidence="7">Beta-lactamase-related domain-containing protein</fullName>
    </recommendedName>
</protein>
<dbReference type="InterPro" id="IPR001466">
    <property type="entry name" value="Beta-lactam-related"/>
</dbReference>
<comment type="similarity">
    <text evidence="1">Belongs to the peptidase S12 family.</text>
</comment>